<proteinExistence type="inferred from homology"/>
<dbReference type="InterPro" id="IPR027417">
    <property type="entry name" value="P-loop_NTPase"/>
</dbReference>
<keyword evidence="1" id="KW-0233">DNA recombination</keyword>
<reference evidence="4 5" key="1">
    <citation type="journal article" date="2021" name="Comput. Struct. Biotechnol. J.">
        <title>De novo genome assembly of the potent medicinal plant Rehmannia glutinosa using nanopore technology.</title>
        <authorList>
            <person name="Ma L."/>
            <person name="Dong C."/>
            <person name="Song C."/>
            <person name="Wang X."/>
            <person name="Zheng X."/>
            <person name="Niu Y."/>
            <person name="Chen S."/>
            <person name="Feng W."/>
        </authorList>
    </citation>
    <scope>NUCLEOTIDE SEQUENCE [LARGE SCALE GENOMIC DNA]</scope>
    <source>
        <strain evidence="4">DH-2019</strain>
    </source>
</reference>
<dbReference type="Gene3D" id="3.40.50.300">
    <property type="entry name" value="P-loop containing nucleotide triphosphate hydrolases"/>
    <property type="match status" value="1"/>
</dbReference>
<dbReference type="PANTHER" id="PTHR23274">
    <property type="entry name" value="DNA HELICASE-RELATED"/>
    <property type="match status" value="1"/>
</dbReference>
<keyword evidence="1" id="KW-0347">Helicase</keyword>
<evidence type="ECO:0000313" key="4">
    <source>
        <dbReference type="EMBL" id="KAK6158896.1"/>
    </source>
</evidence>
<evidence type="ECO:0000259" key="3">
    <source>
        <dbReference type="Pfam" id="PF21530"/>
    </source>
</evidence>
<evidence type="ECO:0000259" key="2">
    <source>
        <dbReference type="Pfam" id="PF05970"/>
    </source>
</evidence>
<evidence type="ECO:0000256" key="1">
    <source>
        <dbReference type="RuleBase" id="RU363044"/>
    </source>
</evidence>
<keyword evidence="1" id="KW-0547">Nucleotide-binding</keyword>
<dbReference type="EC" id="5.6.2.3" evidence="1"/>
<dbReference type="Pfam" id="PF05970">
    <property type="entry name" value="PIF1"/>
    <property type="match status" value="1"/>
</dbReference>
<dbReference type="EMBL" id="JABTTQ020000004">
    <property type="protein sequence ID" value="KAK6158896.1"/>
    <property type="molecule type" value="Genomic_DNA"/>
</dbReference>
<feature type="domain" description="DNA helicase Pif1-like DEAD-box helicase" evidence="2">
    <location>
        <begin position="4"/>
        <end position="79"/>
    </location>
</feature>
<dbReference type="Gene3D" id="2.30.30.940">
    <property type="match status" value="1"/>
</dbReference>
<dbReference type="Proteomes" id="UP001318860">
    <property type="component" value="Unassembled WGS sequence"/>
</dbReference>
<feature type="domain" description="DNA helicase Pif1-like 2B" evidence="3">
    <location>
        <begin position="177"/>
        <end position="223"/>
    </location>
</feature>
<keyword evidence="1" id="KW-0227">DNA damage</keyword>
<dbReference type="PANTHER" id="PTHR23274:SF48">
    <property type="entry name" value="ATP-DEPENDENT DNA HELICASE"/>
    <property type="match status" value="1"/>
</dbReference>
<organism evidence="4 5">
    <name type="scientific">Rehmannia glutinosa</name>
    <name type="common">Chinese foxglove</name>
    <dbReference type="NCBI Taxonomy" id="99300"/>
    <lineage>
        <taxon>Eukaryota</taxon>
        <taxon>Viridiplantae</taxon>
        <taxon>Streptophyta</taxon>
        <taxon>Embryophyta</taxon>
        <taxon>Tracheophyta</taxon>
        <taxon>Spermatophyta</taxon>
        <taxon>Magnoliopsida</taxon>
        <taxon>eudicotyledons</taxon>
        <taxon>Gunneridae</taxon>
        <taxon>Pentapetalae</taxon>
        <taxon>asterids</taxon>
        <taxon>lamiids</taxon>
        <taxon>Lamiales</taxon>
        <taxon>Orobanchaceae</taxon>
        <taxon>Rehmannieae</taxon>
        <taxon>Rehmannia</taxon>
    </lineage>
</organism>
<accession>A0ABR0XIU1</accession>
<sequence length="340" mass="37954">MEIVVLGEDFRQILPVGSKRHRQDIVRATINSSRLWRYCTVLRLTKKMRLQNLNSDSEYLELKKFSKWIASIGDGSVGGPNDGIVDIEIPDDILLKCDGDPIAAIVESTYPQFGKSNECSVYLEGRAILAPTLDVVDSVNEYMTSLSEGECKIYLSPDSACKSDSNVDLLQDVHAPEFLNTIRCSGLPNHELKLKVGTPVMLLRNIDHSLGLCNGTRLVVTKLGDHVLEAKILTGNNLGQKVLIPRLTITPSDPRLPFKFQRRQFPLIVSYAMTINKSQGQSLSHVGLLLKKSVFSHDQLYVAVSRVTNHKGLKILTCEDENKCSNKTTNVVYKEVFRNL</sequence>
<gene>
    <name evidence="4" type="ORF">DH2020_006210</name>
</gene>
<dbReference type="Pfam" id="PF21530">
    <property type="entry name" value="Pif1_2B_dom"/>
    <property type="match status" value="1"/>
</dbReference>
<protein>
    <recommendedName>
        <fullName evidence="1">ATP-dependent DNA helicase</fullName>
        <ecNumber evidence="1">5.6.2.3</ecNumber>
    </recommendedName>
</protein>
<keyword evidence="1" id="KW-0378">Hydrolase</keyword>
<dbReference type="SUPFAM" id="SSF52540">
    <property type="entry name" value="P-loop containing nucleoside triphosphate hydrolases"/>
    <property type="match status" value="1"/>
</dbReference>
<dbReference type="InterPro" id="IPR010285">
    <property type="entry name" value="DNA_helicase_pif1-like_DEAD"/>
</dbReference>
<comment type="similarity">
    <text evidence="1">Belongs to the helicase family.</text>
</comment>
<keyword evidence="1" id="KW-0067">ATP-binding</keyword>
<dbReference type="CDD" id="cd18809">
    <property type="entry name" value="SF1_C_RecD"/>
    <property type="match status" value="1"/>
</dbReference>
<comment type="catalytic activity">
    <reaction evidence="1">
        <text>ATP + H2O = ADP + phosphate + H(+)</text>
        <dbReference type="Rhea" id="RHEA:13065"/>
        <dbReference type="ChEBI" id="CHEBI:15377"/>
        <dbReference type="ChEBI" id="CHEBI:15378"/>
        <dbReference type="ChEBI" id="CHEBI:30616"/>
        <dbReference type="ChEBI" id="CHEBI:43474"/>
        <dbReference type="ChEBI" id="CHEBI:456216"/>
        <dbReference type="EC" id="5.6.2.3"/>
    </reaction>
</comment>
<dbReference type="InterPro" id="IPR049163">
    <property type="entry name" value="Pif1-like_2B_dom"/>
</dbReference>
<evidence type="ECO:0000313" key="5">
    <source>
        <dbReference type="Proteomes" id="UP001318860"/>
    </source>
</evidence>
<keyword evidence="1" id="KW-0234">DNA repair</keyword>
<comment type="caution">
    <text evidence="4">The sequence shown here is derived from an EMBL/GenBank/DDBJ whole genome shotgun (WGS) entry which is preliminary data.</text>
</comment>
<keyword evidence="5" id="KW-1185">Reference proteome</keyword>
<name>A0ABR0XIU1_REHGL</name>
<comment type="cofactor">
    <cofactor evidence="1">
        <name>Mg(2+)</name>
        <dbReference type="ChEBI" id="CHEBI:18420"/>
    </cofactor>
</comment>